<evidence type="ECO:0000313" key="5">
    <source>
        <dbReference type="Proteomes" id="UP001528673"/>
    </source>
</evidence>
<dbReference type="PANTHER" id="PTHR44591:SF25">
    <property type="entry name" value="CHEMOTAXIS TWO-COMPONENT RESPONSE REGULATOR"/>
    <property type="match status" value="1"/>
</dbReference>
<protein>
    <submittedName>
        <fullName evidence="4">Response regulator</fullName>
    </submittedName>
</protein>
<organism evidence="4 5">
    <name type="scientific">Curvibacter cyanobacteriorum</name>
    <dbReference type="NCBI Taxonomy" id="3026422"/>
    <lineage>
        <taxon>Bacteria</taxon>
        <taxon>Pseudomonadati</taxon>
        <taxon>Pseudomonadota</taxon>
        <taxon>Betaproteobacteria</taxon>
        <taxon>Burkholderiales</taxon>
        <taxon>Comamonadaceae</taxon>
        <taxon>Curvibacter</taxon>
    </lineage>
</organism>
<comment type="caution">
    <text evidence="4">The sequence shown here is derived from an EMBL/GenBank/DDBJ whole genome shotgun (WGS) entry which is preliminary data.</text>
</comment>
<dbReference type="InterPro" id="IPR011006">
    <property type="entry name" value="CheY-like_superfamily"/>
</dbReference>
<sequence>MKSIFLVDDSATMLMSLKNTLEISGFQVEVAADGEAALQKVKAGLKPDLIITDINMPKLDGIGLIREVRKLLRFTPILALTTESQQAKREEAKRIGATGWLVKPVGGADLLKVIKQVLPGV</sequence>
<dbReference type="SMART" id="SM00448">
    <property type="entry name" value="REC"/>
    <property type="match status" value="1"/>
</dbReference>
<gene>
    <name evidence="4" type="ORF">PSQ40_14475</name>
</gene>
<dbReference type="Gene3D" id="3.40.50.2300">
    <property type="match status" value="1"/>
</dbReference>
<dbReference type="Proteomes" id="UP001528673">
    <property type="component" value="Unassembled WGS sequence"/>
</dbReference>
<feature type="modified residue" description="4-aspartylphosphate" evidence="2">
    <location>
        <position position="53"/>
    </location>
</feature>
<dbReference type="PROSITE" id="PS50110">
    <property type="entry name" value="RESPONSE_REGULATORY"/>
    <property type="match status" value="1"/>
</dbReference>
<keyword evidence="5" id="KW-1185">Reference proteome</keyword>
<dbReference type="InterPro" id="IPR001789">
    <property type="entry name" value="Sig_transdc_resp-reg_receiver"/>
</dbReference>
<dbReference type="InterPro" id="IPR050595">
    <property type="entry name" value="Bact_response_regulator"/>
</dbReference>
<reference evidence="4 5" key="1">
    <citation type="submission" date="2023-02" db="EMBL/GenBank/DDBJ databases">
        <title>Bacterial whole genomic sequence of Curvibacter sp. HBC61.</title>
        <authorList>
            <person name="Le V."/>
            <person name="Ko S.-R."/>
            <person name="Ahn C.-Y."/>
            <person name="Oh H.-M."/>
        </authorList>
    </citation>
    <scope>NUCLEOTIDE SEQUENCE [LARGE SCALE GENOMIC DNA]</scope>
    <source>
        <strain evidence="4 5">HBC61</strain>
    </source>
</reference>
<evidence type="ECO:0000256" key="1">
    <source>
        <dbReference type="ARBA" id="ARBA00022553"/>
    </source>
</evidence>
<feature type="domain" description="Response regulatory" evidence="3">
    <location>
        <begin position="3"/>
        <end position="118"/>
    </location>
</feature>
<evidence type="ECO:0000313" key="4">
    <source>
        <dbReference type="EMBL" id="MDD0839786.1"/>
    </source>
</evidence>
<evidence type="ECO:0000259" key="3">
    <source>
        <dbReference type="PROSITE" id="PS50110"/>
    </source>
</evidence>
<dbReference type="Pfam" id="PF00072">
    <property type="entry name" value="Response_reg"/>
    <property type="match status" value="1"/>
</dbReference>
<evidence type="ECO:0000256" key="2">
    <source>
        <dbReference type="PROSITE-ProRule" id="PRU00169"/>
    </source>
</evidence>
<dbReference type="SUPFAM" id="SSF52172">
    <property type="entry name" value="CheY-like"/>
    <property type="match status" value="1"/>
</dbReference>
<dbReference type="PANTHER" id="PTHR44591">
    <property type="entry name" value="STRESS RESPONSE REGULATOR PROTEIN 1"/>
    <property type="match status" value="1"/>
</dbReference>
<keyword evidence="1 2" id="KW-0597">Phosphoprotein</keyword>
<proteinExistence type="predicted"/>
<dbReference type="EMBL" id="JAQSIP010000006">
    <property type="protein sequence ID" value="MDD0839786.1"/>
    <property type="molecule type" value="Genomic_DNA"/>
</dbReference>
<accession>A0ABT5N293</accession>
<name>A0ABT5N293_9BURK</name>
<dbReference type="RefSeq" id="WP_273952302.1">
    <property type="nucleotide sequence ID" value="NZ_JAQSIP010000006.1"/>
</dbReference>